<dbReference type="STRING" id="717605.Theco_0049"/>
<keyword evidence="3" id="KW-1185">Reference proteome</keyword>
<dbReference type="HOGENOM" id="CLU_042506_0_0_9"/>
<dbReference type="InterPro" id="IPR052762">
    <property type="entry name" value="PCW_deacetylase/CE"/>
</dbReference>
<dbReference type="KEGG" id="tco:Theco_0049"/>
<dbReference type="Gene3D" id="2.60.120.260">
    <property type="entry name" value="Galactose-binding domain-like"/>
    <property type="match status" value="1"/>
</dbReference>
<dbReference type="InterPro" id="IPR036514">
    <property type="entry name" value="SGNH_hydro_sf"/>
</dbReference>
<dbReference type="EMBL" id="CP003255">
    <property type="protein sequence ID" value="AGA56307.1"/>
    <property type="molecule type" value="Genomic_DNA"/>
</dbReference>
<dbReference type="Gene3D" id="3.40.50.1110">
    <property type="entry name" value="SGNH hydrolase"/>
    <property type="match status" value="1"/>
</dbReference>
<dbReference type="InterPro" id="IPR037461">
    <property type="entry name" value="CtCE2-like_dom"/>
</dbReference>
<feature type="domain" description="SGNH hydrolase-type esterase" evidence="1">
    <location>
        <begin position="154"/>
        <end position="374"/>
    </location>
</feature>
<evidence type="ECO:0000259" key="1">
    <source>
        <dbReference type="Pfam" id="PF13472"/>
    </source>
</evidence>
<dbReference type="eggNOG" id="COG2755">
    <property type="taxonomic scope" value="Bacteria"/>
</dbReference>
<evidence type="ECO:0000313" key="2">
    <source>
        <dbReference type="EMBL" id="AGA56307.1"/>
    </source>
</evidence>
<dbReference type="PANTHER" id="PTHR37834">
    <property type="entry name" value="GDSL-LIKE LIPASE/ACYLHYDROLASE DOMAIN PROTEIN (AFU_ORTHOLOGUE AFUA_2G00620)"/>
    <property type="match status" value="1"/>
</dbReference>
<sequence length="394" mass="43550">MLTSRHMPTEPEETPMNRHRELQAYTLKEIAHLKVHGRTTGRLAPLTLFWTASGIELNATGSELWMDVEADYRTYEPWISVLINGAPVARQMVTAGRHRICVFRGMNPDAVKNVRIVKDTQAMSADPGCVLHIHGVESDGDFLPVRARPYKIEFIGDSITSGEGAIGAGAETDWIPMWFSAVLNYTALTADALDAEYRVLSQSGWGVLTGWDNNPRTNMPEYYEQVCGLLTGGKNEAPGAFERNDFAAWQPDIVVVNLGTNDGGAFHSPEWRDEATGERHKQRLNEDGTFNAEDLAAFERAAEQFLGKLRACNPKAHIVWAYGMLGTPMMPAIRRAVDAHARRTGDRNVSVFELPGMTDETVGARSHPGPAAHEAAAKALVPYLRNVLEQRTRS</sequence>
<proteinExistence type="predicted"/>
<dbReference type="CDD" id="cd01831">
    <property type="entry name" value="Endoglucanase_E_like"/>
    <property type="match status" value="1"/>
</dbReference>
<dbReference type="AlphaFoldDB" id="L0E964"/>
<dbReference type="Pfam" id="PF13472">
    <property type="entry name" value="Lipase_GDSL_2"/>
    <property type="match status" value="1"/>
</dbReference>
<organism evidence="2 3">
    <name type="scientific">Thermobacillus composti (strain DSM 18247 / JCM 13945 / KWC4)</name>
    <dbReference type="NCBI Taxonomy" id="717605"/>
    <lineage>
        <taxon>Bacteria</taxon>
        <taxon>Bacillati</taxon>
        <taxon>Bacillota</taxon>
        <taxon>Bacilli</taxon>
        <taxon>Bacillales</taxon>
        <taxon>Paenibacillaceae</taxon>
        <taxon>Thermobacillus</taxon>
    </lineage>
</organism>
<dbReference type="Proteomes" id="UP000010795">
    <property type="component" value="Chromosome"/>
</dbReference>
<dbReference type="GO" id="GO:0052689">
    <property type="term" value="F:carboxylic ester hydrolase activity"/>
    <property type="evidence" value="ECO:0007669"/>
    <property type="project" value="InterPro"/>
</dbReference>
<dbReference type="SUPFAM" id="SSF52266">
    <property type="entry name" value="SGNH hydrolase"/>
    <property type="match status" value="1"/>
</dbReference>
<reference evidence="3" key="1">
    <citation type="submission" date="2012-01" db="EMBL/GenBank/DDBJ databases">
        <title>Complete sequence of chromosome of Thermobacillus composti KWC4.</title>
        <authorList>
            <person name="Lucas S."/>
            <person name="Han J."/>
            <person name="Lapidus A."/>
            <person name="Cheng J.-F."/>
            <person name="Goodwin L."/>
            <person name="Pitluck S."/>
            <person name="Peters L."/>
            <person name="Ovchinnikova G."/>
            <person name="Teshima H."/>
            <person name="Detter J.C."/>
            <person name="Han C."/>
            <person name="Tapia R."/>
            <person name="Land M."/>
            <person name="Hauser L."/>
            <person name="Kyrpides N."/>
            <person name="Ivanova N."/>
            <person name="Pagani I."/>
            <person name="Anderson I."/>
            <person name="Woyke T."/>
        </authorList>
    </citation>
    <scope>NUCLEOTIDE SEQUENCE [LARGE SCALE GENOMIC DNA]</scope>
    <source>
        <strain evidence="3">DSM 18247 / JCM 13945 / KWC4</strain>
    </source>
</reference>
<protein>
    <recommendedName>
        <fullName evidence="1">SGNH hydrolase-type esterase domain-containing protein</fullName>
    </recommendedName>
</protein>
<accession>L0E964</accession>
<dbReference type="PANTHER" id="PTHR37834:SF2">
    <property type="entry name" value="ESTERASE, SGNH HYDROLASE-TYPE"/>
    <property type="match status" value="1"/>
</dbReference>
<gene>
    <name evidence="2" type="ordered locus">Theco_0049</name>
</gene>
<name>L0E964_THECK</name>
<evidence type="ECO:0000313" key="3">
    <source>
        <dbReference type="Proteomes" id="UP000010795"/>
    </source>
</evidence>
<dbReference type="InterPro" id="IPR013830">
    <property type="entry name" value="SGNH_hydro"/>
</dbReference>